<dbReference type="EMBL" id="JAGSOV010000046">
    <property type="protein sequence ID" value="MCO1657767.1"/>
    <property type="molecule type" value="Genomic_DNA"/>
</dbReference>
<evidence type="ECO:0000256" key="9">
    <source>
        <dbReference type="RuleBase" id="RU003421"/>
    </source>
</evidence>
<dbReference type="NCBIfam" id="TIGR01249">
    <property type="entry name" value="pro_imino_pep_1"/>
    <property type="match status" value="1"/>
</dbReference>
<comment type="subcellular location">
    <subcellularLocation>
        <location evidence="2 8">Cytoplasm</location>
    </subcellularLocation>
</comment>
<dbReference type="GO" id="GO:0004177">
    <property type="term" value="F:aminopeptidase activity"/>
    <property type="evidence" value="ECO:0007669"/>
    <property type="project" value="UniProtKB-KW"/>
</dbReference>
<accession>A0ABT1A428</accession>
<dbReference type="Pfam" id="PF00561">
    <property type="entry name" value="Abhydrolase_1"/>
    <property type="match status" value="1"/>
</dbReference>
<sequence>MTDPRPDPEPHDSGLLDVGDGNHVHWETSGNPEGTPVVLLHGGPGQGTSPRMRRAADPERFRIVLVDQRGCGRSTPHAADVDTDMSVNTTEHLLADLELLRAHLGIDRWLLTGGSWGSTLAFAYAERHPERVSAIVLSAITTTRRSEVDWLYRGVGRFFPREWERFRDGVPESERARVTAAEGAGALLAEYVRMLDDPDPAVREHATREWAAWEDAVMGGEPGGDANPFSDKPGRDLAAMVRICAHYFANGAWLEEGALIRDAARMADIPAVLVHGRLDLGGPLETAWEMVRNWPAAELVVLEGAGHQGGEQRRAVLSAAFDRFAAL</sequence>
<keyword evidence="6 8" id="KW-0645">Protease</keyword>
<dbReference type="Gene3D" id="3.40.50.1820">
    <property type="entry name" value="alpha/beta hydrolase"/>
    <property type="match status" value="1"/>
</dbReference>
<evidence type="ECO:0000256" key="1">
    <source>
        <dbReference type="ARBA" id="ARBA00001585"/>
    </source>
</evidence>
<keyword evidence="13" id="KW-1185">Reference proteome</keyword>
<dbReference type="PRINTS" id="PR00111">
    <property type="entry name" value="ABHYDROLASE"/>
</dbReference>
<evidence type="ECO:0000256" key="10">
    <source>
        <dbReference type="SAM" id="MobiDB-lite"/>
    </source>
</evidence>
<evidence type="ECO:0000256" key="8">
    <source>
        <dbReference type="PIRNR" id="PIRNR006431"/>
    </source>
</evidence>
<proteinExistence type="inferred from homology"/>
<gene>
    <name evidence="12" type="primary">pip</name>
    <name evidence="12" type="ORF">KDL28_22140</name>
</gene>
<evidence type="ECO:0000256" key="5">
    <source>
        <dbReference type="ARBA" id="ARBA00022490"/>
    </source>
</evidence>
<dbReference type="InterPro" id="IPR029058">
    <property type="entry name" value="AB_hydrolase_fold"/>
</dbReference>
<evidence type="ECO:0000256" key="4">
    <source>
        <dbReference type="ARBA" id="ARBA00022438"/>
    </source>
</evidence>
<dbReference type="PANTHER" id="PTHR43722:SF1">
    <property type="entry name" value="PROLINE IMINOPEPTIDASE"/>
    <property type="match status" value="1"/>
</dbReference>
<evidence type="ECO:0000256" key="3">
    <source>
        <dbReference type="ARBA" id="ARBA00010088"/>
    </source>
</evidence>
<dbReference type="Proteomes" id="UP001165283">
    <property type="component" value="Unassembled WGS sequence"/>
</dbReference>
<dbReference type="EC" id="3.4.11.5" evidence="8 9"/>
<reference evidence="12" key="1">
    <citation type="submission" date="2021-04" db="EMBL/GenBank/DDBJ databases">
        <title>Pseudonocardia sp. nov., isolated from sandy soil of mangrove forest.</title>
        <authorList>
            <person name="Zan Z."/>
            <person name="Huang R."/>
            <person name="Liu W."/>
        </authorList>
    </citation>
    <scope>NUCLEOTIDE SEQUENCE</scope>
    <source>
        <strain evidence="12">S2-4</strain>
    </source>
</reference>
<dbReference type="PIRSF" id="PIRSF006431">
    <property type="entry name" value="Pept_S33"/>
    <property type="match status" value="1"/>
</dbReference>
<evidence type="ECO:0000256" key="6">
    <source>
        <dbReference type="ARBA" id="ARBA00022670"/>
    </source>
</evidence>
<keyword evidence="7 8" id="KW-0378">Hydrolase</keyword>
<dbReference type="RefSeq" id="WP_252441414.1">
    <property type="nucleotide sequence ID" value="NZ_JAGSOV010000046.1"/>
</dbReference>
<dbReference type="PRINTS" id="PR00793">
    <property type="entry name" value="PROAMNOPTASE"/>
</dbReference>
<dbReference type="InterPro" id="IPR002410">
    <property type="entry name" value="Peptidase_S33"/>
</dbReference>
<keyword evidence="5 8" id="KW-0963">Cytoplasm</keyword>
<evidence type="ECO:0000313" key="12">
    <source>
        <dbReference type="EMBL" id="MCO1657767.1"/>
    </source>
</evidence>
<organism evidence="12 13">
    <name type="scientific">Pseudonocardia humida</name>
    <dbReference type="NCBI Taxonomy" id="2800819"/>
    <lineage>
        <taxon>Bacteria</taxon>
        <taxon>Bacillati</taxon>
        <taxon>Actinomycetota</taxon>
        <taxon>Actinomycetes</taxon>
        <taxon>Pseudonocardiales</taxon>
        <taxon>Pseudonocardiaceae</taxon>
        <taxon>Pseudonocardia</taxon>
    </lineage>
</organism>
<evidence type="ECO:0000256" key="2">
    <source>
        <dbReference type="ARBA" id="ARBA00004496"/>
    </source>
</evidence>
<evidence type="ECO:0000313" key="13">
    <source>
        <dbReference type="Proteomes" id="UP001165283"/>
    </source>
</evidence>
<evidence type="ECO:0000256" key="7">
    <source>
        <dbReference type="ARBA" id="ARBA00022801"/>
    </source>
</evidence>
<dbReference type="InterPro" id="IPR000073">
    <property type="entry name" value="AB_hydrolase_1"/>
</dbReference>
<name>A0ABT1A428_9PSEU</name>
<feature type="region of interest" description="Disordered" evidence="10">
    <location>
        <begin position="1"/>
        <end position="21"/>
    </location>
</feature>
<feature type="domain" description="AB hydrolase-1" evidence="11">
    <location>
        <begin position="36"/>
        <end position="307"/>
    </location>
</feature>
<comment type="catalytic activity">
    <reaction evidence="1 8 9">
        <text>Release of N-terminal proline from a peptide.</text>
        <dbReference type="EC" id="3.4.11.5"/>
    </reaction>
</comment>
<comment type="caution">
    <text evidence="12">The sequence shown here is derived from an EMBL/GenBank/DDBJ whole genome shotgun (WGS) entry which is preliminary data.</text>
</comment>
<dbReference type="InterPro" id="IPR005944">
    <property type="entry name" value="Pro_iminopeptidase"/>
</dbReference>
<protein>
    <recommendedName>
        <fullName evidence="8 9">Proline iminopeptidase</fullName>
        <shortName evidence="8">PIP</shortName>
        <ecNumber evidence="8 9">3.4.11.5</ecNumber>
    </recommendedName>
    <alternativeName>
        <fullName evidence="8">Prolyl aminopeptidase</fullName>
    </alternativeName>
</protein>
<dbReference type="PANTHER" id="PTHR43722">
    <property type="entry name" value="PROLINE IMINOPEPTIDASE"/>
    <property type="match status" value="1"/>
</dbReference>
<keyword evidence="4 8" id="KW-0031">Aminopeptidase</keyword>
<dbReference type="SUPFAM" id="SSF53474">
    <property type="entry name" value="alpha/beta-Hydrolases"/>
    <property type="match status" value="1"/>
</dbReference>
<comment type="similarity">
    <text evidence="3 8 9">Belongs to the peptidase S33 family.</text>
</comment>
<evidence type="ECO:0000259" key="11">
    <source>
        <dbReference type="Pfam" id="PF00561"/>
    </source>
</evidence>